<keyword evidence="2" id="KW-1185">Reference proteome</keyword>
<reference evidence="2" key="1">
    <citation type="journal article" date="2022" name="Mol. Ecol. Resour.">
        <title>The genomes of chicory, endive, great burdock and yacon provide insights into Asteraceae palaeo-polyploidization history and plant inulin production.</title>
        <authorList>
            <person name="Fan W."/>
            <person name="Wang S."/>
            <person name="Wang H."/>
            <person name="Wang A."/>
            <person name="Jiang F."/>
            <person name="Liu H."/>
            <person name="Zhao H."/>
            <person name="Xu D."/>
            <person name="Zhang Y."/>
        </authorList>
    </citation>
    <scope>NUCLEOTIDE SEQUENCE [LARGE SCALE GENOMIC DNA]</scope>
    <source>
        <strain evidence="2">cv. Yunnan</strain>
    </source>
</reference>
<dbReference type="Proteomes" id="UP001056120">
    <property type="component" value="Linkage Group LG21"/>
</dbReference>
<evidence type="ECO:0000313" key="1">
    <source>
        <dbReference type="EMBL" id="KAI3731832.1"/>
    </source>
</evidence>
<proteinExistence type="predicted"/>
<protein>
    <submittedName>
        <fullName evidence="1">Uncharacterized protein</fullName>
    </submittedName>
</protein>
<name>A0ACB9CCF8_9ASTR</name>
<gene>
    <name evidence="1" type="ORF">L1987_63022</name>
</gene>
<dbReference type="EMBL" id="CM042038">
    <property type="protein sequence ID" value="KAI3731832.1"/>
    <property type="molecule type" value="Genomic_DNA"/>
</dbReference>
<accession>A0ACB9CCF8</accession>
<evidence type="ECO:0000313" key="2">
    <source>
        <dbReference type="Proteomes" id="UP001056120"/>
    </source>
</evidence>
<sequence>MIASWIECHNTCRLEKVYISDSTLTPSLTSMIVNHYKLKPDILTYNLSGMGCSSGLISIELARTLLTTHVDMYAVVLSIEPLTINWYLGNDRSMVLGNCIFRMGGAEVMLSNMKRDRARAKYELIHTIPIKEPTIVATIACNRETTTRVSSEFRFPGN</sequence>
<reference evidence="1 2" key="2">
    <citation type="journal article" date="2022" name="Mol. Ecol. Resour.">
        <title>The genomes of chicory, endive, great burdock and yacon provide insights into Asteraceae paleo-polyploidization history and plant inulin production.</title>
        <authorList>
            <person name="Fan W."/>
            <person name="Wang S."/>
            <person name="Wang H."/>
            <person name="Wang A."/>
            <person name="Jiang F."/>
            <person name="Liu H."/>
            <person name="Zhao H."/>
            <person name="Xu D."/>
            <person name="Zhang Y."/>
        </authorList>
    </citation>
    <scope>NUCLEOTIDE SEQUENCE [LARGE SCALE GENOMIC DNA]</scope>
    <source>
        <strain evidence="2">cv. Yunnan</strain>
        <tissue evidence="1">Leaves</tissue>
    </source>
</reference>
<comment type="caution">
    <text evidence="1">The sequence shown here is derived from an EMBL/GenBank/DDBJ whole genome shotgun (WGS) entry which is preliminary data.</text>
</comment>
<organism evidence="1 2">
    <name type="scientific">Smallanthus sonchifolius</name>
    <dbReference type="NCBI Taxonomy" id="185202"/>
    <lineage>
        <taxon>Eukaryota</taxon>
        <taxon>Viridiplantae</taxon>
        <taxon>Streptophyta</taxon>
        <taxon>Embryophyta</taxon>
        <taxon>Tracheophyta</taxon>
        <taxon>Spermatophyta</taxon>
        <taxon>Magnoliopsida</taxon>
        <taxon>eudicotyledons</taxon>
        <taxon>Gunneridae</taxon>
        <taxon>Pentapetalae</taxon>
        <taxon>asterids</taxon>
        <taxon>campanulids</taxon>
        <taxon>Asterales</taxon>
        <taxon>Asteraceae</taxon>
        <taxon>Asteroideae</taxon>
        <taxon>Heliantheae alliance</taxon>
        <taxon>Millerieae</taxon>
        <taxon>Smallanthus</taxon>
    </lineage>
</organism>